<accession>X1S425</accession>
<comment type="caution">
    <text evidence="1">The sequence shown here is derived from an EMBL/GenBank/DDBJ whole genome shotgun (WGS) entry which is preliminary data.</text>
</comment>
<dbReference type="AlphaFoldDB" id="X1S425"/>
<protein>
    <recommendedName>
        <fullName evidence="2">Rolling Circle replication initiation protein N-terminal domain-containing protein</fullName>
    </recommendedName>
</protein>
<evidence type="ECO:0000313" key="1">
    <source>
        <dbReference type="EMBL" id="GAI87792.1"/>
    </source>
</evidence>
<evidence type="ECO:0008006" key="2">
    <source>
        <dbReference type="Google" id="ProtNLM"/>
    </source>
</evidence>
<dbReference type="EMBL" id="BARW01006326">
    <property type="protein sequence ID" value="GAI87792.1"/>
    <property type="molecule type" value="Genomic_DNA"/>
</dbReference>
<reference evidence="1" key="1">
    <citation type="journal article" date="2014" name="Front. Microbiol.">
        <title>High frequency of phylogenetically diverse reductive dehalogenase-homologous genes in deep subseafloor sedimentary metagenomes.</title>
        <authorList>
            <person name="Kawai M."/>
            <person name="Futagami T."/>
            <person name="Toyoda A."/>
            <person name="Takaki Y."/>
            <person name="Nishi S."/>
            <person name="Hori S."/>
            <person name="Arai W."/>
            <person name="Tsubouchi T."/>
            <person name="Morono Y."/>
            <person name="Uchiyama I."/>
            <person name="Ito T."/>
            <person name="Fujiyama A."/>
            <person name="Inagaki F."/>
            <person name="Takami H."/>
        </authorList>
    </citation>
    <scope>NUCLEOTIDE SEQUENCE</scope>
    <source>
        <strain evidence="1">Expedition CK06-06</strain>
    </source>
</reference>
<sequence>MSRFDAYTATFTGAKHGEVFGLLRERLGTAAWHSRLGKGFHTFQNRHAIQDESGAEVAAMQWGGAQGDRIMVEVKGERTPIVVEGLREAFPNHRVTRVDSCVDFDHPGAFEELLRPCERIVRERKLYAERRGDWDLHPELGRTYMMGSHASAVRCRLYEKGRQPEYRHLGLDNLARLEVQVRPAKGAKEAYSELAAVDVWGASRWTKELAQEVLQAHIDPHPAGTVYRLTERDAALRWMCKQYGPHLASLALDLGGWRELGLTLSEMLLELEQEKRRARH</sequence>
<organism evidence="1">
    <name type="scientific">marine sediment metagenome</name>
    <dbReference type="NCBI Taxonomy" id="412755"/>
    <lineage>
        <taxon>unclassified sequences</taxon>
        <taxon>metagenomes</taxon>
        <taxon>ecological metagenomes</taxon>
    </lineage>
</organism>
<proteinExistence type="predicted"/>
<name>X1S425_9ZZZZ</name>
<gene>
    <name evidence="1" type="ORF">S12H4_13282</name>
</gene>